<name>M5IMF0_9BACT</name>
<dbReference type="Proteomes" id="UP000011939">
    <property type="component" value="Unassembled WGS sequence"/>
</dbReference>
<proteinExistence type="predicted"/>
<evidence type="ECO:0000313" key="2">
    <source>
        <dbReference type="Proteomes" id="UP000011939"/>
    </source>
</evidence>
<gene>
    <name evidence="1" type="ORF">CSUNSWCD_445</name>
</gene>
<dbReference type="STRING" id="1244083.CSUNSWCD_445"/>
<dbReference type="PATRIC" id="fig|1244083.3.peg.451"/>
<accession>M5IMF0</accession>
<protein>
    <submittedName>
        <fullName evidence="1">Uncharacterized protein</fullName>
    </submittedName>
</protein>
<dbReference type="EMBL" id="AMZQ01000001">
    <property type="protein sequence ID" value="EKU12505.1"/>
    <property type="molecule type" value="Genomic_DNA"/>
</dbReference>
<evidence type="ECO:0000313" key="1">
    <source>
        <dbReference type="EMBL" id="EKU12505.1"/>
    </source>
</evidence>
<sequence>MILAFDLAGKFDARRIYAVNLTRFCRLELNFTRADLHLENAKFGLVKFSVANLLYTKGVRA</sequence>
<comment type="caution">
    <text evidence="1">The sequence shown here is derived from an EMBL/GenBank/DDBJ whole genome shotgun (WGS) entry which is preliminary data.</text>
</comment>
<reference evidence="1 2" key="1">
    <citation type="journal article" date="2013" name="Genome Announc.">
        <title>Genome Sequence of Campylobacter showae UNSWCD, Isolated from a Patient with Crohn's Disease.</title>
        <authorList>
            <person name="Tay A.P."/>
            <person name="Kaakoush N.O."/>
            <person name="Deshpande N.P."/>
            <person name="Chen Z."/>
            <person name="Mitchell H."/>
            <person name="Wilkins M.R."/>
        </authorList>
    </citation>
    <scope>NUCLEOTIDE SEQUENCE [LARGE SCALE GENOMIC DNA]</scope>
    <source>
        <strain evidence="1 2">CSUNSWCD</strain>
    </source>
</reference>
<dbReference type="AlphaFoldDB" id="M5IMF0"/>
<organism evidence="1 2">
    <name type="scientific">Campylobacter showae CSUNSWCD</name>
    <dbReference type="NCBI Taxonomy" id="1244083"/>
    <lineage>
        <taxon>Bacteria</taxon>
        <taxon>Pseudomonadati</taxon>
        <taxon>Campylobacterota</taxon>
        <taxon>Epsilonproteobacteria</taxon>
        <taxon>Campylobacterales</taxon>
        <taxon>Campylobacteraceae</taxon>
        <taxon>Campylobacter</taxon>
    </lineage>
</organism>